<dbReference type="AlphaFoldDB" id="A0A2J8MKR3"/>
<proteinExistence type="predicted"/>
<protein>
    <submittedName>
        <fullName evidence="1">TTI1 isoform 5</fullName>
    </submittedName>
</protein>
<dbReference type="EMBL" id="NBAG03000253">
    <property type="protein sequence ID" value="PNI60113.1"/>
    <property type="molecule type" value="Genomic_DNA"/>
</dbReference>
<reference evidence="1 2" key="1">
    <citation type="submission" date="2017-12" db="EMBL/GenBank/DDBJ databases">
        <title>High-resolution comparative analysis of great ape genomes.</title>
        <authorList>
            <person name="Pollen A."/>
            <person name="Hastie A."/>
            <person name="Hormozdiari F."/>
            <person name="Dougherty M."/>
            <person name="Liu R."/>
            <person name="Chaisson M."/>
            <person name="Hoppe E."/>
            <person name="Hill C."/>
            <person name="Pang A."/>
            <person name="Hillier L."/>
            <person name="Baker C."/>
            <person name="Armstrong J."/>
            <person name="Shendure J."/>
            <person name="Paten B."/>
            <person name="Wilson R."/>
            <person name="Chao H."/>
            <person name="Schneider V."/>
            <person name="Ventura M."/>
            <person name="Kronenberg Z."/>
            <person name="Murali S."/>
            <person name="Gordon D."/>
            <person name="Cantsilieris S."/>
            <person name="Munson K."/>
            <person name="Nelson B."/>
            <person name="Raja A."/>
            <person name="Underwood J."/>
            <person name="Diekhans M."/>
            <person name="Fiddes I."/>
            <person name="Haussler D."/>
            <person name="Eichler E."/>
        </authorList>
    </citation>
    <scope>NUCLEOTIDE SEQUENCE [LARGE SCALE GENOMIC DNA]</scope>
    <source>
        <strain evidence="1">Yerkes chimp pedigree #C0471</strain>
    </source>
</reference>
<evidence type="ECO:0000313" key="2">
    <source>
        <dbReference type="Proteomes" id="UP000236370"/>
    </source>
</evidence>
<feature type="non-terminal residue" evidence="1">
    <location>
        <position position="1"/>
    </location>
</feature>
<dbReference type="Proteomes" id="UP000236370">
    <property type="component" value="Unassembled WGS sequence"/>
</dbReference>
<name>A0A2J8MKR3_PANTR</name>
<evidence type="ECO:0000313" key="1">
    <source>
        <dbReference type="EMBL" id="PNI60113.1"/>
    </source>
</evidence>
<comment type="caution">
    <text evidence="1">The sequence shown here is derived from an EMBL/GenBank/DDBJ whole genome shotgun (WGS) entry which is preliminary data.</text>
</comment>
<sequence>QFLLNYLKEKDVADGNVSDFDNEEGNLFILA</sequence>
<organism evidence="1 2">
    <name type="scientific">Pan troglodytes</name>
    <name type="common">Chimpanzee</name>
    <dbReference type="NCBI Taxonomy" id="9598"/>
    <lineage>
        <taxon>Eukaryota</taxon>
        <taxon>Metazoa</taxon>
        <taxon>Chordata</taxon>
        <taxon>Craniata</taxon>
        <taxon>Vertebrata</taxon>
        <taxon>Euteleostomi</taxon>
        <taxon>Mammalia</taxon>
        <taxon>Eutheria</taxon>
        <taxon>Euarchontoglires</taxon>
        <taxon>Primates</taxon>
        <taxon>Haplorrhini</taxon>
        <taxon>Catarrhini</taxon>
        <taxon>Hominidae</taxon>
        <taxon>Pan</taxon>
    </lineage>
</organism>
<accession>A0A2J8MKR3</accession>
<gene>
    <name evidence="1" type="ORF">CK820_G0020159</name>
</gene>